<dbReference type="InterPro" id="IPR025745">
    <property type="entry name" value="Mrr-like_N_dom"/>
</dbReference>
<dbReference type="AlphaFoldDB" id="A0A1G6QGV8"/>
<feature type="domain" description="Restriction endonuclease type IV Mrr" evidence="1">
    <location>
        <begin position="147"/>
        <end position="263"/>
    </location>
</feature>
<dbReference type="InterPro" id="IPR052906">
    <property type="entry name" value="Type_IV_Methyl-Rstrct_Enzyme"/>
</dbReference>
<evidence type="ECO:0000259" key="2">
    <source>
        <dbReference type="Pfam" id="PF14338"/>
    </source>
</evidence>
<dbReference type="GO" id="GO:0015666">
    <property type="term" value="F:restriction endodeoxyribonuclease activity"/>
    <property type="evidence" value="ECO:0007669"/>
    <property type="project" value="TreeGrafter"/>
</dbReference>
<evidence type="ECO:0000313" key="3">
    <source>
        <dbReference type="EMBL" id="SDC90917.1"/>
    </source>
</evidence>
<dbReference type="Gene3D" id="3.40.1350.10">
    <property type="match status" value="1"/>
</dbReference>
<evidence type="ECO:0000313" key="4">
    <source>
        <dbReference type="Proteomes" id="UP000199060"/>
    </source>
</evidence>
<protein>
    <submittedName>
        <fullName evidence="3">Restriction system protein</fullName>
    </submittedName>
</protein>
<dbReference type="Proteomes" id="UP000199060">
    <property type="component" value="Unassembled WGS sequence"/>
</dbReference>
<dbReference type="PANTHER" id="PTHR30015">
    <property type="entry name" value="MRR RESTRICTION SYSTEM PROTEIN"/>
    <property type="match status" value="1"/>
</dbReference>
<dbReference type="InterPro" id="IPR011335">
    <property type="entry name" value="Restrct_endonuc-II-like"/>
</dbReference>
<gene>
    <name evidence="3" type="ORF">SAMN04488104_100926</name>
</gene>
<dbReference type="InterPro" id="IPR011856">
    <property type="entry name" value="tRNA_endonuc-like_dom_sf"/>
</dbReference>
<dbReference type="SUPFAM" id="SSF52980">
    <property type="entry name" value="Restriction endonuclease-like"/>
    <property type="match status" value="1"/>
</dbReference>
<dbReference type="GO" id="GO:0009307">
    <property type="term" value="P:DNA restriction-modification system"/>
    <property type="evidence" value="ECO:0007669"/>
    <property type="project" value="InterPro"/>
</dbReference>
<sequence>MKKRKGQAEFVQWFGPLLDALRELGYSGKPREVSERIAQNLELKDDFLDETLKSGGNRFHNQVAWARQYLIWEGLLDSSERGTWKLTEKGKNTHLTSDESRQIFLKWVEINQKIRKEKSRKEIIEDQEEEEPETVEVTAENNLLSVLKSLSPSGFENVCKELLREHGFENVEVTGKSHDGGIDGFGVLELNPFVSFKVIFQCKRYEGSVSRAQVGDFRNAMLGRAEKGIILTTGSFSRDAEKEASRDGAPPIELVDGKKLIQMFEMVKLGLKPKTVYDVDLNYFQKFKE</sequence>
<dbReference type="Pfam" id="PF14338">
    <property type="entry name" value="Mrr_N"/>
    <property type="match status" value="1"/>
</dbReference>
<dbReference type="InterPro" id="IPR007560">
    <property type="entry name" value="Restrct_endonuc_IV_Mrr"/>
</dbReference>
<feature type="domain" description="Restriction system protein Mrr-like N-terminal" evidence="2">
    <location>
        <begin position="10"/>
        <end position="93"/>
    </location>
</feature>
<organism evidence="3 4">
    <name type="scientific">Algoriphagus faecimaris</name>
    <dbReference type="NCBI Taxonomy" id="686796"/>
    <lineage>
        <taxon>Bacteria</taxon>
        <taxon>Pseudomonadati</taxon>
        <taxon>Bacteroidota</taxon>
        <taxon>Cytophagia</taxon>
        <taxon>Cytophagales</taxon>
        <taxon>Cyclobacteriaceae</taxon>
        <taxon>Algoriphagus</taxon>
    </lineage>
</organism>
<name>A0A1G6QGV8_9BACT</name>
<keyword evidence="4" id="KW-1185">Reference proteome</keyword>
<evidence type="ECO:0000259" key="1">
    <source>
        <dbReference type="Pfam" id="PF04471"/>
    </source>
</evidence>
<dbReference type="GO" id="GO:0003677">
    <property type="term" value="F:DNA binding"/>
    <property type="evidence" value="ECO:0007669"/>
    <property type="project" value="InterPro"/>
</dbReference>
<dbReference type="EMBL" id="FNAC01000009">
    <property type="protein sequence ID" value="SDC90917.1"/>
    <property type="molecule type" value="Genomic_DNA"/>
</dbReference>
<dbReference type="RefSeq" id="WP_175444651.1">
    <property type="nucleotide sequence ID" value="NZ_FNAC01000009.1"/>
</dbReference>
<dbReference type="STRING" id="686796.SAMN04488104_100926"/>
<reference evidence="4" key="1">
    <citation type="submission" date="2016-10" db="EMBL/GenBank/DDBJ databases">
        <authorList>
            <person name="Varghese N."/>
            <person name="Submissions S."/>
        </authorList>
    </citation>
    <scope>NUCLEOTIDE SEQUENCE [LARGE SCALE GENOMIC DNA]</scope>
    <source>
        <strain evidence="4">DSM 23095</strain>
    </source>
</reference>
<proteinExistence type="predicted"/>
<accession>A0A1G6QGV8</accession>
<dbReference type="Pfam" id="PF04471">
    <property type="entry name" value="Mrr_cat"/>
    <property type="match status" value="1"/>
</dbReference>
<dbReference type="PANTHER" id="PTHR30015:SF7">
    <property type="entry name" value="TYPE IV METHYL-DIRECTED RESTRICTION ENZYME ECOKMRR"/>
    <property type="match status" value="1"/>
</dbReference>